<evidence type="ECO:0000256" key="1">
    <source>
        <dbReference type="ARBA" id="ARBA00001947"/>
    </source>
</evidence>
<evidence type="ECO:0000256" key="2">
    <source>
        <dbReference type="ARBA" id="ARBA00022723"/>
    </source>
</evidence>
<reference evidence="6" key="2">
    <citation type="journal article" date="2021" name="PeerJ">
        <title>Extensive microbial diversity within the chicken gut microbiome revealed by metagenomics and culture.</title>
        <authorList>
            <person name="Gilroy R."/>
            <person name="Ravi A."/>
            <person name="Getino M."/>
            <person name="Pursley I."/>
            <person name="Horton D.L."/>
            <person name="Alikhan N.F."/>
            <person name="Baker D."/>
            <person name="Gharbi K."/>
            <person name="Hall N."/>
            <person name="Watson M."/>
            <person name="Adriaenssens E.M."/>
            <person name="Foster-Nyarko E."/>
            <person name="Jarju S."/>
            <person name="Secka A."/>
            <person name="Antonio M."/>
            <person name="Oren A."/>
            <person name="Chaudhuri R.R."/>
            <person name="La Ragione R."/>
            <person name="Hildebrand F."/>
            <person name="Pallen M.J."/>
        </authorList>
    </citation>
    <scope>NUCLEOTIDE SEQUENCE</scope>
    <source>
        <strain evidence="6">13361</strain>
    </source>
</reference>
<evidence type="ECO:0000256" key="3">
    <source>
        <dbReference type="ARBA" id="ARBA00022801"/>
    </source>
</evidence>
<dbReference type="CDD" id="cd06262">
    <property type="entry name" value="metallo-hydrolase-like_MBL-fold"/>
    <property type="match status" value="1"/>
</dbReference>
<keyword evidence="3" id="KW-0378">Hydrolase</keyword>
<keyword evidence="2" id="KW-0479">Metal-binding</keyword>
<comment type="cofactor">
    <cofactor evidence="1">
        <name>Zn(2+)</name>
        <dbReference type="ChEBI" id="CHEBI:29105"/>
    </cofactor>
</comment>
<dbReference type="PANTHER" id="PTHR46233:SF3">
    <property type="entry name" value="HYDROXYACYLGLUTATHIONE HYDROLASE GLOC"/>
    <property type="match status" value="1"/>
</dbReference>
<evidence type="ECO:0000313" key="7">
    <source>
        <dbReference type="Proteomes" id="UP000886796"/>
    </source>
</evidence>
<comment type="caution">
    <text evidence="6">The sequence shown here is derived from an EMBL/GenBank/DDBJ whole genome shotgun (WGS) entry which is preliminary data.</text>
</comment>
<sequence length="197" mass="21408">MLKIFTMALGAYQTNCYLVWQEGCKECLVIDPGYEAQTIAAQAEKRGLEIAGVLLTHGHFDHVGAVRELVMDRDIPVYLNAQDTAMPPQMTAGPLYYTDNYGDTVTLAGITFRVIPTPGHTPGSVCLLTENHLFSGDTLFRGSCGRTDLPGGNWQEMQASLKKLAALSPDTRVYPGHGAASLLADELEYNPYLKGAL</sequence>
<dbReference type="AlphaFoldDB" id="A0A9D0Z2S7"/>
<dbReference type="Pfam" id="PF00753">
    <property type="entry name" value="Lactamase_B"/>
    <property type="match status" value="1"/>
</dbReference>
<dbReference type="GO" id="GO:0016787">
    <property type="term" value="F:hydrolase activity"/>
    <property type="evidence" value="ECO:0007669"/>
    <property type="project" value="UniProtKB-KW"/>
</dbReference>
<dbReference type="Gene3D" id="3.60.15.10">
    <property type="entry name" value="Ribonuclease Z/Hydroxyacylglutathione hydrolase-like"/>
    <property type="match status" value="1"/>
</dbReference>
<evidence type="ECO:0000313" key="6">
    <source>
        <dbReference type="EMBL" id="HIQ67958.1"/>
    </source>
</evidence>
<reference evidence="6" key="1">
    <citation type="submission" date="2020-10" db="EMBL/GenBank/DDBJ databases">
        <authorList>
            <person name="Gilroy R."/>
        </authorList>
    </citation>
    <scope>NUCLEOTIDE SEQUENCE</scope>
    <source>
        <strain evidence="6">13361</strain>
    </source>
</reference>
<dbReference type="EMBL" id="DVFK01000080">
    <property type="protein sequence ID" value="HIQ67958.1"/>
    <property type="molecule type" value="Genomic_DNA"/>
</dbReference>
<dbReference type="PANTHER" id="PTHR46233">
    <property type="entry name" value="HYDROXYACYLGLUTATHIONE HYDROLASE GLOC"/>
    <property type="match status" value="1"/>
</dbReference>
<dbReference type="SMART" id="SM00849">
    <property type="entry name" value="Lactamase_B"/>
    <property type="match status" value="1"/>
</dbReference>
<dbReference type="SUPFAM" id="SSF56281">
    <property type="entry name" value="Metallo-hydrolase/oxidoreductase"/>
    <property type="match status" value="1"/>
</dbReference>
<gene>
    <name evidence="6" type="ORF">IAB74_05585</name>
</gene>
<dbReference type="GO" id="GO:0046872">
    <property type="term" value="F:metal ion binding"/>
    <property type="evidence" value="ECO:0007669"/>
    <property type="project" value="UniProtKB-KW"/>
</dbReference>
<dbReference type="InterPro" id="IPR036866">
    <property type="entry name" value="RibonucZ/Hydroxyglut_hydro"/>
</dbReference>
<organism evidence="6 7">
    <name type="scientific">Candidatus Faecousia excrementigallinarum</name>
    <dbReference type="NCBI Taxonomy" id="2840806"/>
    <lineage>
        <taxon>Bacteria</taxon>
        <taxon>Bacillati</taxon>
        <taxon>Bacillota</taxon>
        <taxon>Clostridia</taxon>
        <taxon>Eubacteriales</taxon>
        <taxon>Oscillospiraceae</taxon>
        <taxon>Faecousia</taxon>
    </lineage>
</organism>
<name>A0A9D0Z2S7_9FIRM</name>
<proteinExistence type="predicted"/>
<dbReference type="InterPro" id="IPR001279">
    <property type="entry name" value="Metallo-B-lactamas"/>
</dbReference>
<keyword evidence="4" id="KW-0862">Zinc</keyword>
<dbReference type="InterPro" id="IPR051453">
    <property type="entry name" value="MBL_Glyoxalase_II"/>
</dbReference>
<dbReference type="Proteomes" id="UP000886796">
    <property type="component" value="Unassembled WGS sequence"/>
</dbReference>
<evidence type="ECO:0000259" key="5">
    <source>
        <dbReference type="SMART" id="SM00849"/>
    </source>
</evidence>
<accession>A0A9D0Z2S7</accession>
<feature type="domain" description="Metallo-beta-lactamase" evidence="5">
    <location>
        <begin position="13"/>
        <end position="177"/>
    </location>
</feature>
<evidence type="ECO:0000256" key="4">
    <source>
        <dbReference type="ARBA" id="ARBA00022833"/>
    </source>
</evidence>
<protein>
    <submittedName>
        <fullName evidence="6">MBL fold metallo-hydrolase</fullName>
    </submittedName>
</protein>